<dbReference type="InterPro" id="IPR036249">
    <property type="entry name" value="Thioredoxin-like_sf"/>
</dbReference>
<dbReference type="RefSeq" id="WP_180543298.1">
    <property type="nucleotide sequence ID" value="NZ_JACCJZ010000004.1"/>
</dbReference>
<dbReference type="SUPFAM" id="SSF52833">
    <property type="entry name" value="Thioredoxin-like"/>
    <property type="match status" value="1"/>
</dbReference>
<sequence length="184" mass="19328">MDIQPTHLARPAPELEVAAWLNVAGPLSIAGLRGRIVLLHAFQMLCPGCVSHGIPQAASVHARFSARGVVTIGLHTVFEHHAVMGPEALAAFVGEYRLGMPVAVDRPSTEGPVPQTMTRYGFRGTPSLALIDHLGRLRSTAFGRVDDLTLGAALGQLVLERDQAAGGEAAGCTPFGCALPEQLP</sequence>
<proteinExistence type="predicted"/>
<comment type="caution">
    <text evidence="1">The sequence shown here is derived from an EMBL/GenBank/DDBJ whole genome shotgun (WGS) entry which is preliminary data.</text>
</comment>
<evidence type="ECO:0000313" key="2">
    <source>
        <dbReference type="Proteomes" id="UP000589896"/>
    </source>
</evidence>
<keyword evidence="2" id="KW-1185">Reference proteome</keyword>
<name>A0A7Z0QPE8_9GAMM</name>
<dbReference type="AlphaFoldDB" id="A0A7Z0QPE8"/>
<gene>
    <name evidence="1" type="ORF">H0E82_02030</name>
</gene>
<protein>
    <submittedName>
        <fullName evidence="1">Redoxin domain-containing protein</fullName>
    </submittedName>
</protein>
<dbReference type="EMBL" id="JACCJZ010000004">
    <property type="protein sequence ID" value="NYZ61546.1"/>
    <property type="molecule type" value="Genomic_DNA"/>
</dbReference>
<reference evidence="1 2" key="1">
    <citation type="submission" date="2020-07" db="EMBL/GenBank/DDBJ databases">
        <title>isolation of Luteimonas sp. SJ-16.</title>
        <authorList>
            <person name="Huang X.-X."/>
            <person name="Xu L."/>
            <person name="Sun J.-Q."/>
        </authorList>
    </citation>
    <scope>NUCLEOTIDE SEQUENCE [LARGE SCALE GENOMIC DNA]</scope>
    <source>
        <strain evidence="1 2">SJ-16</strain>
    </source>
</reference>
<organism evidence="1 2">
    <name type="scientific">Luteimonas deserti</name>
    <dbReference type="NCBI Taxonomy" id="2752306"/>
    <lineage>
        <taxon>Bacteria</taxon>
        <taxon>Pseudomonadati</taxon>
        <taxon>Pseudomonadota</taxon>
        <taxon>Gammaproteobacteria</taxon>
        <taxon>Lysobacterales</taxon>
        <taxon>Lysobacteraceae</taxon>
        <taxon>Luteimonas</taxon>
    </lineage>
</organism>
<dbReference type="Gene3D" id="3.40.30.10">
    <property type="entry name" value="Glutaredoxin"/>
    <property type="match status" value="1"/>
</dbReference>
<dbReference type="PANTHER" id="PTHR42852">
    <property type="entry name" value="THIOL:DISULFIDE INTERCHANGE PROTEIN DSBE"/>
    <property type="match status" value="1"/>
</dbReference>
<accession>A0A7Z0QPE8</accession>
<dbReference type="InterPro" id="IPR050553">
    <property type="entry name" value="Thioredoxin_ResA/DsbE_sf"/>
</dbReference>
<evidence type="ECO:0000313" key="1">
    <source>
        <dbReference type="EMBL" id="NYZ61546.1"/>
    </source>
</evidence>
<dbReference type="Proteomes" id="UP000589896">
    <property type="component" value="Unassembled WGS sequence"/>
</dbReference>
<dbReference type="PANTHER" id="PTHR42852:SF13">
    <property type="entry name" value="PROTEIN DIPZ"/>
    <property type="match status" value="1"/>
</dbReference>